<proteinExistence type="predicted"/>
<dbReference type="EMBL" id="MK500310">
    <property type="protein sequence ID" value="QBK85240.1"/>
    <property type="molecule type" value="Genomic_DNA"/>
</dbReference>
<protein>
    <submittedName>
        <fullName evidence="1">BET bromodomain protein</fullName>
    </submittedName>
</protein>
<name>A0A481YQJ3_9VIRU</name>
<evidence type="ECO:0000313" key="1">
    <source>
        <dbReference type="EMBL" id="QBK85240.1"/>
    </source>
</evidence>
<gene>
    <name evidence="1" type="ORF">LCIVAC01_00490</name>
</gene>
<accession>A0A481YQJ3</accession>
<reference evidence="1" key="1">
    <citation type="journal article" date="2019" name="MBio">
        <title>Virus Genomes from Deep Sea Sediments Expand the Ocean Megavirome and Support Independent Origins of Viral Gigantism.</title>
        <authorList>
            <person name="Backstrom D."/>
            <person name="Yutin N."/>
            <person name="Jorgensen S.L."/>
            <person name="Dharamshi J."/>
            <person name="Homa F."/>
            <person name="Zaremba-Niedwiedzka K."/>
            <person name="Spang A."/>
            <person name="Wolf Y.I."/>
            <person name="Koonin E.V."/>
            <person name="Ettema T.J."/>
        </authorList>
    </citation>
    <scope>NUCLEOTIDE SEQUENCE</scope>
</reference>
<organism evidence="1">
    <name type="scientific">Iridovirus LCIVAC01</name>
    <dbReference type="NCBI Taxonomy" id="2506607"/>
    <lineage>
        <taxon>Viruses</taxon>
        <taxon>Varidnaviria</taxon>
        <taxon>Bamfordvirae</taxon>
        <taxon>Nucleocytoviricota</taxon>
        <taxon>Megaviricetes</taxon>
        <taxon>Pimascovirales</taxon>
        <taxon>Pimascovirales incertae sedis</taxon>
        <taxon>Iridoviridae</taxon>
    </lineage>
</organism>
<sequence length="111" mass="13164">MSSILDPLYTSLCREIQDKSLTKTQKEKFVEIIKKLDKNGFKLIYALIRLYHMNTGNPGSFIIPYKGRKLQKGIKFDLDSLPDKLQQILFLFVEKHLEKMKEEQKLNKQRF</sequence>